<reference evidence="2 3" key="1">
    <citation type="submission" date="2020-03" db="EMBL/GenBank/DDBJ databases">
        <title>Whole genome sequencing of clinical and environmental type strains of Ochrobactrum.</title>
        <authorList>
            <person name="Dharne M."/>
        </authorList>
    </citation>
    <scope>NUCLEOTIDE SEQUENCE [LARGE SCALE GENOMIC DNA]</scope>
    <source>
        <strain evidence="2 3">CIP 109452</strain>
    </source>
</reference>
<evidence type="ECO:0000256" key="1">
    <source>
        <dbReference type="SAM" id="MobiDB-lite"/>
    </source>
</evidence>
<organism evidence="2 3">
    <name type="scientific">Brucella haematophila</name>
    <dbReference type="NCBI Taxonomy" id="419474"/>
    <lineage>
        <taxon>Bacteria</taxon>
        <taxon>Pseudomonadati</taxon>
        <taxon>Pseudomonadota</taxon>
        <taxon>Alphaproteobacteria</taxon>
        <taxon>Hyphomicrobiales</taxon>
        <taxon>Brucellaceae</taxon>
        <taxon>Brucella/Ochrobactrum group</taxon>
        <taxon>Brucella</taxon>
    </lineage>
</organism>
<proteinExistence type="predicted"/>
<comment type="caution">
    <text evidence="2">The sequence shown here is derived from an EMBL/GenBank/DDBJ whole genome shotgun (WGS) entry which is preliminary data.</text>
</comment>
<dbReference type="EMBL" id="JAAVLN010000003">
    <property type="protein sequence ID" value="NKC04935.1"/>
    <property type="molecule type" value="Genomic_DNA"/>
</dbReference>
<protein>
    <submittedName>
        <fullName evidence="2">Uncharacterized protein</fullName>
    </submittedName>
</protein>
<sequence length="99" mass="10499">MKREFLSAFPTMVKFVMISPVTSLKSGQNADSTPPPLSDQGAVVNSARPCRISPAIPAARMGIFGGVKNIEVGKLQGAFKTRYGARAKMIAVQCLLAFG</sequence>
<keyword evidence="3" id="KW-1185">Reference proteome</keyword>
<dbReference type="Proteomes" id="UP000704467">
    <property type="component" value="Unassembled WGS sequence"/>
</dbReference>
<gene>
    <name evidence="2" type="ORF">HED55_22495</name>
</gene>
<evidence type="ECO:0000313" key="3">
    <source>
        <dbReference type="Proteomes" id="UP000704467"/>
    </source>
</evidence>
<accession>A0ABX1DPR4</accession>
<feature type="region of interest" description="Disordered" evidence="1">
    <location>
        <begin position="24"/>
        <end position="43"/>
    </location>
</feature>
<evidence type="ECO:0000313" key="2">
    <source>
        <dbReference type="EMBL" id="NKC04935.1"/>
    </source>
</evidence>
<name>A0ABX1DPR4_9HYPH</name>